<feature type="domain" description="DNA primase/helicase Gp4 N-terminal Bacteriophage T7-like" evidence="1">
    <location>
        <begin position="5"/>
        <end position="41"/>
    </location>
</feature>
<sequence length="240" mass="27142">MAKFLKHESCPQCGSRDNLGRYSDGSAWCFGCGYYERSDTSPFVGERNGKTEEYDDRERVCFPDDATNTLDGRGCEWLAKYGLTPVDAIKAGFKWSPKWEQLLMPFYGEDDELCCIQAKNFNPKRASKAKYYNIGEKAKSRTIYGSHGELLVLTEDAVSALVVSRVADAKPLLGTSISRYHLSLLKGHYDALAVWLDNDKWREAREIADAAKLLGLDCRTIFTEKDPKEYSLDEIKKFVA</sequence>
<dbReference type="Gene3D" id="2.20.25.10">
    <property type="match status" value="1"/>
</dbReference>
<reference evidence="2" key="1">
    <citation type="submission" date="2020-04" db="EMBL/GenBank/DDBJ databases">
        <authorList>
            <person name="Chiriac C."/>
            <person name="Salcher M."/>
            <person name="Ghai R."/>
            <person name="Kavagutti S V."/>
        </authorList>
    </citation>
    <scope>NUCLEOTIDE SEQUENCE</scope>
</reference>
<proteinExistence type="predicted"/>
<dbReference type="GO" id="GO:0008270">
    <property type="term" value="F:zinc ion binding"/>
    <property type="evidence" value="ECO:0007669"/>
    <property type="project" value="InterPro"/>
</dbReference>
<dbReference type="InterPro" id="IPR013237">
    <property type="entry name" value="Phage_T7_Gp4_N"/>
</dbReference>
<dbReference type="SMART" id="SM00778">
    <property type="entry name" value="Prim_Zn_Ribbon"/>
    <property type="match status" value="1"/>
</dbReference>
<name>A0A6J5LHY0_9CAUD</name>
<dbReference type="GO" id="GO:0004386">
    <property type="term" value="F:helicase activity"/>
    <property type="evidence" value="ECO:0007669"/>
    <property type="project" value="UniProtKB-KW"/>
</dbReference>
<gene>
    <name evidence="2" type="ORF">UFOVP248_53</name>
</gene>
<keyword evidence="2" id="KW-0378">Hydrolase</keyword>
<dbReference type="SUPFAM" id="SSF56731">
    <property type="entry name" value="DNA primase core"/>
    <property type="match status" value="1"/>
</dbReference>
<keyword evidence="2" id="KW-0347">Helicase</keyword>
<dbReference type="EMBL" id="LR796267">
    <property type="protein sequence ID" value="CAB4132580.1"/>
    <property type="molecule type" value="Genomic_DNA"/>
</dbReference>
<evidence type="ECO:0000313" key="2">
    <source>
        <dbReference type="EMBL" id="CAB4132580.1"/>
    </source>
</evidence>
<keyword evidence="2" id="KW-0547">Nucleotide-binding</keyword>
<dbReference type="SUPFAM" id="SSF57783">
    <property type="entry name" value="Zinc beta-ribbon"/>
    <property type="match status" value="1"/>
</dbReference>
<evidence type="ECO:0000259" key="1">
    <source>
        <dbReference type="SMART" id="SM00778"/>
    </source>
</evidence>
<protein>
    <submittedName>
        <fullName evidence="2">Bacteriophage T7, Gp4, DNA primase/helicase, N-terminal</fullName>
    </submittedName>
</protein>
<keyword evidence="2" id="KW-0067">ATP-binding</keyword>
<accession>A0A6J5LHY0</accession>
<organism evidence="2">
    <name type="scientific">uncultured Caudovirales phage</name>
    <dbReference type="NCBI Taxonomy" id="2100421"/>
    <lineage>
        <taxon>Viruses</taxon>
        <taxon>Duplodnaviria</taxon>
        <taxon>Heunggongvirae</taxon>
        <taxon>Uroviricota</taxon>
        <taxon>Caudoviricetes</taxon>
        <taxon>Peduoviridae</taxon>
        <taxon>Maltschvirus</taxon>
        <taxon>Maltschvirus maltsch</taxon>
    </lineage>
</organism>